<feature type="domain" description="ABC transporter" evidence="5">
    <location>
        <begin position="7"/>
        <end position="239"/>
    </location>
</feature>
<dbReference type="GO" id="GO:0016887">
    <property type="term" value="F:ATP hydrolysis activity"/>
    <property type="evidence" value="ECO:0007669"/>
    <property type="project" value="InterPro"/>
</dbReference>
<dbReference type="InterPro" id="IPR050611">
    <property type="entry name" value="ABCF"/>
</dbReference>
<dbReference type="PROSITE" id="PS50893">
    <property type="entry name" value="ABC_TRANSPORTER_2"/>
    <property type="match status" value="2"/>
</dbReference>
<keyword evidence="3" id="KW-0067">ATP-binding</keyword>
<dbReference type="AlphaFoldDB" id="A0A841AHC1"/>
<dbReference type="SUPFAM" id="SSF52540">
    <property type="entry name" value="P-loop containing nucleoside triphosphate hydrolases"/>
    <property type="match status" value="2"/>
</dbReference>
<dbReference type="PANTHER" id="PTHR19211:SF6">
    <property type="entry name" value="BLL7188 PROTEIN"/>
    <property type="match status" value="1"/>
</dbReference>
<evidence type="ECO:0000259" key="5">
    <source>
        <dbReference type="PROSITE" id="PS50893"/>
    </source>
</evidence>
<evidence type="ECO:0000313" key="7">
    <source>
        <dbReference type="Proteomes" id="UP000536685"/>
    </source>
</evidence>
<feature type="domain" description="ABC transporter" evidence="5">
    <location>
        <begin position="320"/>
        <end position="529"/>
    </location>
</feature>
<evidence type="ECO:0000256" key="1">
    <source>
        <dbReference type="ARBA" id="ARBA00022737"/>
    </source>
</evidence>
<name>A0A841AHC1_9MICO</name>
<dbReference type="SMART" id="SM00382">
    <property type="entry name" value="AAA"/>
    <property type="match status" value="2"/>
</dbReference>
<dbReference type="Gene3D" id="3.40.50.300">
    <property type="entry name" value="P-loop containing nucleotide triphosphate hydrolases"/>
    <property type="match status" value="2"/>
</dbReference>
<dbReference type="EMBL" id="JACHMJ010000001">
    <property type="protein sequence ID" value="MBB5841748.1"/>
    <property type="molecule type" value="Genomic_DNA"/>
</dbReference>
<dbReference type="GO" id="GO:0005524">
    <property type="term" value="F:ATP binding"/>
    <property type="evidence" value="ECO:0007669"/>
    <property type="project" value="UniProtKB-KW"/>
</dbReference>
<dbReference type="PANTHER" id="PTHR19211">
    <property type="entry name" value="ATP-BINDING TRANSPORT PROTEIN-RELATED"/>
    <property type="match status" value="1"/>
</dbReference>
<keyword evidence="1" id="KW-0677">Repeat</keyword>
<dbReference type="Proteomes" id="UP000536685">
    <property type="component" value="Unassembled WGS sequence"/>
</dbReference>
<sequence>MLKNPSITLTDLGHTWPDGSTALSGLTGTFGVGRTGLVGANGSGKSTLLRLVAGLLEPTTGRVVTIGDVDYLPQTLTLATDATVADLLGVGDTLAALRAIESGDVAVEHFETVGDDWDLETRADEALRHAGLSSADLDRRVGELSGGETVLVAIAGLRLRRAPITLLDEPTNNLDRGARARLADMVRSWPGTLVVVSHDTALLELMDDTAELHDSRLTVFGGPYSEWRAHLDREQEAAQQAARTAQQAVKTEKRQRIEAETKLAHRARTGAKMNENRVAPKIVMNQWKANAQVSAGKLRNDHEGALRSAQAALDAADARVRDDATVRIDLPDPDVANGRSIAELRGTNRSVLIQGPERIALVGPNGVGKTTLVEDLVLGRAPSGPATAVALTDRIGYLPQRLDGLDDAATVLQNVQAAAPSVAVGLIRNRLARFLLRGATVERPVATLSGGERFRVALARLLLADPTPQLLVLDEPTNNLDLQSVDQLVDALVSFRGAVLVVSHDDAFLARLGLTATVELDAQGELTVVE</sequence>
<protein>
    <submittedName>
        <fullName evidence="6">ATPase subunit of ABC transporter with duplicated ATPase domains</fullName>
    </submittedName>
</protein>
<proteinExistence type="predicted"/>
<evidence type="ECO:0000256" key="2">
    <source>
        <dbReference type="ARBA" id="ARBA00022741"/>
    </source>
</evidence>
<dbReference type="InterPro" id="IPR003439">
    <property type="entry name" value="ABC_transporter-like_ATP-bd"/>
</dbReference>
<dbReference type="InterPro" id="IPR003593">
    <property type="entry name" value="AAA+_ATPase"/>
</dbReference>
<accession>A0A841AHC1</accession>
<evidence type="ECO:0000256" key="4">
    <source>
        <dbReference type="SAM" id="Coils"/>
    </source>
</evidence>
<dbReference type="Pfam" id="PF00005">
    <property type="entry name" value="ABC_tran"/>
    <property type="match status" value="2"/>
</dbReference>
<dbReference type="FunFam" id="3.40.50.300:FF:001320">
    <property type="entry name" value="Heme ABC transporter ATP-binding protein"/>
    <property type="match status" value="1"/>
</dbReference>
<gene>
    <name evidence="6" type="ORF">HD599_000071</name>
</gene>
<organism evidence="6 7">
    <name type="scientific">Conyzicola lurida</name>
    <dbReference type="NCBI Taxonomy" id="1172621"/>
    <lineage>
        <taxon>Bacteria</taxon>
        <taxon>Bacillati</taxon>
        <taxon>Actinomycetota</taxon>
        <taxon>Actinomycetes</taxon>
        <taxon>Micrococcales</taxon>
        <taxon>Microbacteriaceae</taxon>
        <taxon>Conyzicola</taxon>
    </lineage>
</organism>
<dbReference type="RefSeq" id="WP_343061811.1">
    <property type="nucleotide sequence ID" value="NZ_JACHMJ010000001.1"/>
</dbReference>
<keyword evidence="2" id="KW-0547">Nucleotide-binding</keyword>
<keyword evidence="7" id="KW-1185">Reference proteome</keyword>
<comment type="caution">
    <text evidence="6">The sequence shown here is derived from an EMBL/GenBank/DDBJ whole genome shotgun (WGS) entry which is preliminary data.</text>
</comment>
<feature type="coiled-coil region" evidence="4">
    <location>
        <begin position="231"/>
        <end position="262"/>
    </location>
</feature>
<evidence type="ECO:0000256" key="3">
    <source>
        <dbReference type="ARBA" id="ARBA00022840"/>
    </source>
</evidence>
<dbReference type="InterPro" id="IPR027417">
    <property type="entry name" value="P-loop_NTPase"/>
</dbReference>
<evidence type="ECO:0000313" key="6">
    <source>
        <dbReference type="EMBL" id="MBB5841748.1"/>
    </source>
</evidence>
<reference evidence="6 7" key="1">
    <citation type="submission" date="2020-08" db="EMBL/GenBank/DDBJ databases">
        <title>Sequencing the genomes of 1000 actinobacteria strains.</title>
        <authorList>
            <person name="Klenk H.-P."/>
        </authorList>
    </citation>
    <scope>NUCLEOTIDE SEQUENCE [LARGE SCALE GENOMIC DNA]</scope>
    <source>
        <strain evidence="6 7">DSM 105784</strain>
    </source>
</reference>
<keyword evidence="4" id="KW-0175">Coiled coil</keyword>